<dbReference type="InterPro" id="IPR019927">
    <property type="entry name" value="Ribosomal_uL3_bac/org-type"/>
</dbReference>
<dbReference type="AlphaFoldDB" id="A0A0B3SWT9"/>
<keyword evidence="3 8" id="KW-0699">rRNA-binding</keyword>
<evidence type="ECO:0000256" key="9">
    <source>
        <dbReference type="SAM" id="MobiDB-lite"/>
    </source>
</evidence>
<feature type="modified residue" description="N5-methylglutamine" evidence="8">
    <location>
        <position position="151"/>
    </location>
</feature>
<dbReference type="HAMAP" id="MF_01325_B">
    <property type="entry name" value="Ribosomal_uL3_B"/>
    <property type="match status" value="1"/>
</dbReference>
<evidence type="ECO:0000313" key="11">
    <source>
        <dbReference type="Proteomes" id="UP000030960"/>
    </source>
</evidence>
<gene>
    <name evidence="8 10" type="primary">rplC</name>
    <name evidence="10" type="ORF">OA50_00730</name>
</gene>
<evidence type="ECO:0000256" key="2">
    <source>
        <dbReference type="ARBA" id="ARBA00022481"/>
    </source>
</evidence>
<dbReference type="NCBIfam" id="TIGR03625">
    <property type="entry name" value="L3_bact"/>
    <property type="match status" value="1"/>
</dbReference>
<comment type="subunit">
    <text evidence="8">Part of the 50S ribosomal subunit. Forms a cluster with proteins L14 and L19.</text>
</comment>
<dbReference type="GO" id="GO:0019843">
    <property type="term" value="F:rRNA binding"/>
    <property type="evidence" value="ECO:0007669"/>
    <property type="project" value="UniProtKB-UniRule"/>
</dbReference>
<comment type="caution">
    <text evidence="10">The sequence shown here is derived from an EMBL/GenBank/DDBJ whole genome shotgun (WGS) entry which is preliminary data.</text>
</comment>
<evidence type="ECO:0000256" key="8">
    <source>
        <dbReference type="HAMAP-Rule" id="MF_01325"/>
    </source>
</evidence>
<dbReference type="PATRIC" id="fig|1515334.3.peg.742"/>
<evidence type="ECO:0000256" key="1">
    <source>
        <dbReference type="ARBA" id="ARBA00006540"/>
    </source>
</evidence>
<organism evidence="10 11">
    <name type="scientific">Mameliella alba</name>
    <dbReference type="NCBI Taxonomy" id="561184"/>
    <lineage>
        <taxon>Bacteria</taxon>
        <taxon>Pseudomonadati</taxon>
        <taxon>Pseudomonadota</taxon>
        <taxon>Alphaproteobacteria</taxon>
        <taxon>Rhodobacterales</taxon>
        <taxon>Roseobacteraceae</taxon>
        <taxon>Mameliella</taxon>
    </lineage>
</organism>
<feature type="region of interest" description="Disordered" evidence="9">
    <location>
        <begin position="260"/>
        <end position="279"/>
    </location>
</feature>
<keyword evidence="5 8" id="KW-0689">Ribosomal protein</keyword>
<sequence length="279" mass="29789">MRSGVIAKKIGMTRLFMEDGKQIPVTVLQLDSLQVVAQRTNDQHGYTAVQLGAGTAKVKRVSQAMRGHFAVAKVEPKRKVVEFRVDPENLIEVGEEIIADHYFEGQFVDVSGITIGKGFAGGMKRHNFGGLRATHGVSISHRSHGSTGQCQNPGKVFKGKKMAGHMGSVRVTTQNLQVVRTDSDRGIIMIKGAVPGPKGSWVTVKDAVKKPTPENVILPAALMSAKREAMKAAEEAAAAAAAEAEAEAKRLAEEQAAAEAEALKAAEAEIEAEKKEGDE</sequence>
<feature type="compositionally biased region" description="Basic and acidic residues" evidence="9">
    <location>
        <begin position="261"/>
        <end position="279"/>
    </location>
</feature>
<evidence type="ECO:0000313" key="10">
    <source>
        <dbReference type="EMBL" id="KHQ54894.1"/>
    </source>
</evidence>
<dbReference type="Gene3D" id="2.40.30.10">
    <property type="entry name" value="Translation factors"/>
    <property type="match status" value="1"/>
</dbReference>
<accession>A0A225QZQ4</accession>
<evidence type="ECO:0000256" key="3">
    <source>
        <dbReference type="ARBA" id="ARBA00022730"/>
    </source>
</evidence>
<dbReference type="STRING" id="561184.SAMN05216376_1072"/>
<dbReference type="Gene3D" id="3.30.160.810">
    <property type="match status" value="1"/>
</dbReference>
<dbReference type="EMBL" id="JSUQ01000002">
    <property type="protein sequence ID" value="KHQ54894.1"/>
    <property type="molecule type" value="Genomic_DNA"/>
</dbReference>
<name>A0A0B3SWT9_9RHOB</name>
<accession>A0A0B3SWT9</accession>
<accession>A0A225PYX2</accession>
<evidence type="ECO:0000256" key="7">
    <source>
        <dbReference type="ARBA" id="ARBA00035243"/>
    </source>
</evidence>
<dbReference type="PANTHER" id="PTHR11229:SF16">
    <property type="entry name" value="LARGE RIBOSOMAL SUBUNIT PROTEIN UL3C"/>
    <property type="match status" value="1"/>
</dbReference>
<comment type="similarity">
    <text evidence="1 8">Belongs to the universal ribosomal protein uL3 family.</text>
</comment>
<dbReference type="SUPFAM" id="SSF50447">
    <property type="entry name" value="Translation proteins"/>
    <property type="match status" value="1"/>
</dbReference>
<dbReference type="GO" id="GO:0022625">
    <property type="term" value="C:cytosolic large ribosomal subunit"/>
    <property type="evidence" value="ECO:0007669"/>
    <property type="project" value="TreeGrafter"/>
</dbReference>
<comment type="function">
    <text evidence="8">One of the primary rRNA binding proteins, it binds directly near the 3'-end of the 23S rRNA, where it nucleates assembly of the 50S subunit.</text>
</comment>
<keyword evidence="6 8" id="KW-0687">Ribonucleoprotein</keyword>
<evidence type="ECO:0000256" key="6">
    <source>
        <dbReference type="ARBA" id="ARBA00023274"/>
    </source>
</evidence>
<keyword evidence="11" id="KW-1185">Reference proteome</keyword>
<dbReference type="InterPro" id="IPR000597">
    <property type="entry name" value="Ribosomal_uL3"/>
</dbReference>
<evidence type="ECO:0000256" key="5">
    <source>
        <dbReference type="ARBA" id="ARBA00022980"/>
    </source>
</evidence>
<evidence type="ECO:0000256" key="4">
    <source>
        <dbReference type="ARBA" id="ARBA00022884"/>
    </source>
</evidence>
<dbReference type="Pfam" id="PF00297">
    <property type="entry name" value="Ribosomal_L3"/>
    <property type="match status" value="1"/>
</dbReference>
<dbReference type="FunFam" id="3.30.160.810:FF:000001">
    <property type="entry name" value="50S ribosomal protein L3"/>
    <property type="match status" value="1"/>
</dbReference>
<dbReference type="Proteomes" id="UP000030960">
    <property type="component" value="Unassembled WGS sequence"/>
</dbReference>
<protein>
    <recommendedName>
        <fullName evidence="7 8">Large ribosomal subunit protein uL3</fullName>
    </recommendedName>
</protein>
<dbReference type="GO" id="GO:0006412">
    <property type="term" value="P:translation"/>
    <property type="evidence" value="ECO:0007669"/>
    <property type="project" value="UniProtKB-UniRule"/>
</dbReference>
<dbReference type="InterPro" id="IPR009000">
    <property type="entry name" value="Transl_B-barrel_sf"/>
</dbReference>
<dbReference type="PANTHER" id="PTHR11229">
    <property type="entry name" value="50S RIBOSOMAL PROTEIN L3"/>
    <property type="match status" value="1"/>
</dbReference>
<dbReference type="FunFam" id="2.40.30.10:FF:000004">
    <property type="entry name" value="50S ribosomal protein L3"/>
    <property type="match status" value="1"/>
</dbReference>
<keyword evidence="4 8" id="KW-0694">RNA-binding</keyword>
<dbReference type="OrthoDB" id="9806135at2"/>
<dbReference type="RefSeq" id="WP_043137682.1">
    <property type="nucleotide sequence ID" value="NZ_AP022337.1"/>
</dbReference>
<dbReference type="GeneID" id="66500504"/>
<comment type="PTM">
    <text evidence="8">Methylated by PrmB.</text>
</comment>
<proteinExistence type="inferred from homology"/>
<dbReference type="GO" id="GO:0003735">
    <property type="term" value="F:structural constituent of ribosome"/>
    <property type="evidence" value="ECO:0007669"/>
    <property type="project" value="UniProtKB-UniRule"/>
</dbReference>
<reference evidence="10 11" key="1">
    <citation type="submission" date="2014-10" db="EMBL/GenBank/DDBJ databases">
        <title>Genome sequence of Ponticoccus sp. strain UMTAT08 isolated from clonal culture of toxic dinoflagellate Alexandrium tamiyavanichii.</title>
        <authorList>
            <person name="Gan H.Y."/>
            <person name="Muhd D.-D."/>
            <person name="Mohd Noor M.E."/>
            <person name="Yeong Y.S."/>
            <person name="Usup G."/>
        </authorList>
    </citation>
    <scope>NUCLEOTIDE SEQUENCE [LARGE SCALE GENOMIC DNA]</scope>
    <source>
        <strain evidence="10 11">UMTAT08</strain>
    </source>
</reference>
<keyword evidence="2 8" id="KW-0488">Methylation</keyword>